<dbReference type="InterPro" id="IPR017996">
    <property type="entry name" value="MRJP/yellow-related"/>
</dbReference>
<keyword evidence="4" id="KW-0732">Signal</keyword>
<evidence type="ECO:0000256" key="2">
    <source>
        <dbReference type="ARBA" id="ARBA00009127"/>
    </source>
</evidence>
<organism evidence="5">
    <name type="scientific">Homalodisca liturata</name>
    <dbReference type="NCBI Taxonomy" id="320908"/>
    <lineage>
        <taxon>Eukaryota</taxon>
        <taxon>Metazoa</taxon>
        <taxon>Ecdysozoa</taxon>
        <taxon>Arthropoda</taxon>
        <taxon>Hexapoda</taxon>
        <taxon>Insecta</taxon>
        <taxon>Pterygota</taxon>
        <taxon>Neoptera</taxon>
        <taxon>Paraneoptera</taxon>
        <taxon>Hemiptera</taxon>
        <taxon>Auchenorrhyncha</taxon>
        <taxon>Membracoidea</taxon>
        <taxon>Cicadellidae</taxon>
        <taxon>Cicadellinae</taxon>
        <taxon>Proconiini</taxon>
        <taxon>Homalodisca</taxon>
    </lineage>
</organism>
<comment type="similarity">
    <text evidence="2">Belongs to the major royal jelly protein family.</text>
</comment>
<gene>
    <name evidence="5" type="ORF">g.414</name>
</gene>
<evidence type="ECO:0000256" key="3">
    <source>
        <dbReference type="ARBA" id="ARBA00022525"/>
    </source>
</evidence>
<dbReference type="EMBL" id="GECU01016402">
    <property type="protein sequence ID" value="JAS91304.1"/>
    <property type="molecule type" value="Transcribed_RNA"/>
</dbReference>
<dbReference type="GO" id="GO:0005576">
    <property type="term" value="C:extracellular region"/>
    <property type="evidence" value="ECO:0007669"/>
    <property type="project" value="UniProtKB-SubCell"/>
</dbReference>
<dbReference type="PANTHER" id="PTHR10009">
    <property type="entry name" value="PROTEIN YELLOW-RELATED"/>
    <property type="match status" value="1"/>
</dbReference>
<dbReference type="AlphaFoldDB" id="A0A1B6IWI4"/>
<feature type="chain" id="PRO_5008585491" evidence="4">
    <location>
        <begin position="19"/>
        <end position="119"/>
    </location>
</feature>
<name>A0A1B6IWI4_9HEMI</name>
<feature type="signal peptide" evidence="4">
    <location>
        <begin position="1"/>
        <end position="18"/>
    </location>
</feature>
<feature type="non-terminal residue" evidence="5">
    <location>
        <position position="119"/>
    </location>
</feature>
<accession>A0A1B6IWI4</accession>
<dbReference type="InterPro" id="IPR011042">
    <property type="entry name" value="6-blade_b-propeller_TolB-like"/>
</dbReference>
<evidence type="ECO:0000256" key="4">
    <source>
        <dbReference type="SAM" id="SignalP"/>
    </source>
</evidence>
<evidence type="ECO:0000313" key="5">
    <source>
        <dbReference type="EMBL" id="JAS91304.1"/>
    </source>
</evidence>
<dbReference type="Gene3D" id="2.120.10.30">
    <property type="entry name" value="TolB, C-terminal domain"/>
    <property type="match status" value="1"/>
</dbReference>
<comment type="subcellular location">
    <subcellularLocation>
        <location evidence="1">Secreted</location>
    </subcellularLocation>
</comment>
<proteinExistence type="inferred from homology"/>
<keyword evidence="3" id="KW-0964">Secreted</keyword>
<sequence>MVTYFVVLFVGLLQQSSAANTRLTEVHSWNTLQYQHISAEEKTAAIETRRYVPENNLALGLERWGDKLFISVPRFKPGVYSTLNYIQLDSKNSNSTKSPELIPYPNLEMNTLGENRGWP</sequence>
<protein>
    <submittedName>
        <fullName evidence="5">Uncharacterized protein</fullName>
    </submittedName>
</protein>
<reference evidence="5" key="1">
    <citation type="submission" date="2015-11" db="EMBL/GenBank/DDBJ databases">
        <title>De novo transcriptome assembly of four potential Pierce s Disease insect vectors from Arizona vineyards.</title>
        <authorList>
            <person name="Tassone E.E."/>
        </authorList>
    </citation>
    <scope>NUCLEOTIDE SEQUENCE</scope>
</reference>
<evidence type="ECO:0000256" key="1">
    <source>
        <dbReference type="ARBA" id="ARBA00004613"/>
    </source>
</evidence>
<dbReference type="PANTHER" id="PTHR10009:SF18">
    <property type="entry name" value="PROTEIN YELLOW-LIKE PROTEIN"/>
    <property type="match status" value="1"/>
</dbReference>